<dbReference type="PROSITE" id="PS50297">
    <property type="entry name" value="ANK_REP_REGION"/>
    <property type="match status" value="1"/>
</dbReference>
<dbReference type="InterPro" id="IPR036770">
    <property type="entry name" value="Ankyrin_rpt-contain_sf"/>
</dbReference>
<evidence type="ECO:0000313" key="4">
    <source>
        <dbReference type="Proteomes" id="UP000236291"/>
    </source>
</evidence>
<dbReference type="SUPFAM" id="SSF48403">
    <property type="entry name" value="Ankyrin repeat"/>
    <property type="match status" value="1"/>
</dbReference>
<feature type="repeat" description="ANK" evidence="2">
    <location>
        <begin position="106"/>
        <end position="127"/>
    </location>
</feature>
<protein>
    <submittedName>
        <fullName evidence="3">Ankyrin repeat-containing protein</fullName>
    </submittedName>
</protein>
<reference evidence="3 4" key="1">
    <citation type="journal article" date="2014" name="Am. J. Bot.">
        <title>Genome assembly and annotation for red clover (Trifolium pratense; Fabaceae).</title>
        <authorList>
            <person name="Istvanek J."/>
            <person name="Jaros M."/>
            <person name="Krenek A."/>
            <person name="Repkova J."/>
        </authorList>
    </citation>
    <scope>NUCLEOTIDE SEQUENCE [LARGE SCALE GENOMIC DNA]</scope>
    <source>
        <strain evidence="4">cv. Tatra</strain>
        <tissue evidence="3">Young leaves</tissue>
    </source>
</reference>
<gene>
    <name evidence="3" type="ORF">L195_g034470</name>
</gene>
<dbReference type="PANTHER" id="PTHR24128">
    <property type="entry name" value="HOMEOBOX PROTEIN WARIAI"/>
    <property type="match status" value="1"/>
</dbReference>
<dbReference type="SMART" id="SM00248">
    <property type="entry name" value="ANK"/>
    <property type="match status" value="5"/>
</dbReference>
<accession>A0A2K3LIY7</accession>
<dbReference type="EMBL" id="ASHM01034206">
    <property type="protein sequence ID" value="PNX78492.1"/>
    <property type="molecule type" value="Genomic_DNA"/>
</dbReference>
<name>A0A2K3LIY7_TRIPR</name>
<dbReference type="AlphaFoldDB" id="A0A2K3LIY7"/>
<comment type="caution">
    <text evidence="3">The sequence shown here is derived from an EMBL/GenBank/DDBJ whole genome shotgun (WGS) entry which is preliminary data.</text>
</comment>
<comment type="subcellular location">
    <subcellularLocation>
        <location evidence="1">Cell membrane</location>
        <topology evidence="1">Peripheral membrane protein</topology>
        <orientation evidence="1">Cytoplasmic side</orientation>
    </subcellularLocation>
</comment>
<dbReference type="Gene3D" id="1.25.40.20">
    <property type="entry name" value="Ankyrin repeat-containing domain"/>
    <property type="match status" value="1"/>
</dbReference>
<dbReference type="Pfam" id="PF12796">
    <property type="entry name" value="Ank_2"/>
    <property type="match status" value="1"/>
</dbReference>
<evidence type="ECO:0000256" key="2">
    <source>
        <dbReference type="PROSITE-ProRule" id="PRU00023"/>
    </source>
</evidence>
<keyword evidence="2" id="KW-0040">ANK repeat</keyword>
<dbReference type="Proteomes" id="UP000236291">
    <property type="component" value="Unassembled WGS sequence"/>
</dbReference>
<organism evidence="3 4">
    <name type="scientific">Trifolium pratense</name>
    <name type="common">Red clover</name>
    <dbReference type="NCBI Taxonomy" id="57577"/>
    <lineage>
        <taxon>Eukaryota</taxon>
        <taxon>Viridiplantae</taxon>
        <taxon>Streptophyta</taxon>
        <taxon>Embryophyta</taxon>
        <taxon>Tracheophyta</taxon>
        <taxon>Spermatophyta</taxon>
        <taxon>Magnoliopsida</taxon>
        <taxon>eudicotyledons</taxon>
        <taxon>Gunneridae</taxon>
        <taxon>Pentapetalae</taxon>
        <taxon>rosids</taxon>
        <taxon>fabids</taxon>
        <taxon>Fabales</taxon>
        <taxon>Fabaceae</taxon>
        <taxon>Papilionoideae</taxon>
        <taxon>50 kb inversion clade</taxon>
        <taxon>NPAAA clade</taxon>
        <taxon>Hologalegina</taxon>
        <taxon>IRL clade</taxon>
        <taxon>Trifolieae</taxon>
        <taxon>Trifolium</taxon>
    </lineage>
</organism>
<dbReference type="InterPro" id="IPR002110">
    <property type="entry name" value="Ankyrin_rpt"/>
</dbReference>
<evidence type="ECO:0000256" key="1">
    <source>
        <dbReference type="ARBA" id="ARBA00004413"/>
    </source>
</evidence>
<dbReference type="STRING" id="57577.A0A2K3LIY7"/>
<feature type="non-terminal residue" evidence="3">
    <location>
        <position position="300"/>
    </location>
</feature>
<proteinExistence type="predicted"/>
<dbReference type="GO" id="GO:0005886">
    <property type="term" value="C:plasma membrane"/>
    <property type="evidence" value="ECO:0007669"/>
    <property type="project" value="UniProtKB-SubCell"/>
</dbReference>
<dbReference type="PANTHER" id="PTHR24128:SF87">
    <property type="entry name" value="ANKYRIN REPEAT FAMILY PROTEIN"/>
    <property type="match status" value="1"/>
</dbReference>
<sequence length="300" mass="32966">MTSLDKLRPAAEEGNIGKLYDVIKDDPSIFVDKDSDQFLQTPLHIAAAKGHIPFAVEVMNLKPSFAFKLNPQGWSPIHLAIQNQEKRMVLCFVNTNKELVRLKGREGMTPLHLASEIGDVELLAEFLTACPDSMKDVTVRGETALHIAAKNKKYEALHLFVCFLRKNTEVGAKMLEYKILNQKDEDDNTVLHISAVNDNPKELQLLIESVIELNSKNLANKTALDMTISEEIYNLLSNAGAKSGSQVTDPQTLAILSPPGGIYQANASDNDVNIISSNSTNSSSLESVGISVMSRDDFVL</sequence>
<evidence type="ECO:0000313" key="3">
    <source>
        <dbReference type="EMBL" id="PNX78492.1"/>
    </source>
</evidence>
<reference evidence="3 4" key="2">
    <citation type="journal article" date="2017" name="Front. Plant Sci.">
        <title>Gene Classification and Mining of Molecular Markers Useful in Red Clover (Trifolium pratense) Breeding.</title>
        <authorList>
            <person name="Istvanek J."/>
            <person name="Dluhosova J."/>
            <person name="Dluhos P."/>
            <person name="Patkova L."/>
            <person name="Nedelnik J."/>
            <person name="Repkova J."/>
        </authorList>
    </citation>
    <scope>NUCLEOTIDE SEQUENCE [LARGE SCALE GENOMIC DNA]</scope>
    <source>
        <strain evidence="4">cv. Tatra</strain>
        <tissue evidence="3">Young leaves</tissue>
    </source>
</reference>
<dbReference type="PROSITE" id="PS50088">
    <property type="entry name" value="ANK_REPEAT"/>
    <property type="match status" value="1"/>
</dbReference>